<protein>
    <submittedName>
        <fullName evidence="9">Membrane protein</fullName>
    </submittedName>
</protein>
<keyword evidence="10" id="KW-1185">Reference proteome</keyword>
<evidence type="ECO:0000313" key="9">
    <source>
        <dbReference type="EMBL" id="BBX71658.1"/>
    </source>
</evidence>
<evidence type="ECO:0000256" key="7">
    <source>
        <dbReference type="SAM" id="Phobius"/>
    </source>
</evidence>
<feature type="transmembrane region" description="Helical" evidence="7">
    <location>
        <begin position="686"/>
        <end position="705"/>
    </location>
</feature>
<evidence type="ECO:0000256" key="4">
    <source>
        <dbReference type="ARBA" id="ARBA00022692"/>
    </source>
</evidence>
<dbReference type="InterPro" id="IPR050545">
    <property type="entry name" value="Mycobact_MmpL"/>
</dbReference>
<keyword evidence="4 7" id="KW-0812">Transmembrane</keyword>
<dbReference type="EMBL" id="AP022574">
    <property type="protein sequence ID" value="BBX71658.1"/>
    <property type="molecule type" value="Genomic_DNA"/>
</dbReference>
<name>A0A7I7MHH4_9MYCO</name>
<evidence type="ECO:0000259" key="8">
    <source>
        <dbReference type="PROSITE" id="PS50156"/>
    </source>
</evidence>
<comment type="similarity">
    <text evidence="2">Belongs to the resistance-nodulation-cell division (RND) (TC 2.A.6) family. MmpL subfamily.</text>
</comment>
<feature type="transmembrane region" description="Helical" evidence="7">
    <location>
        <begin position="308"/>
        <end position="333"/>
    </location>
</feature>
<feature type="transmembrane region" description="Helical" evidence="7">
    <location>
        <begin position="544"/>
        <end position="566"/>
    </location>
</feature>
<evidence type="ECO:0000313" key="10">
    <source>
        <dbReference type="Proteomes" id="UP000466514"/>
    </source>
</evidence>
<feature type="transmembrane region" description="Helical" evidence="7">
    <location>
        <begin position="571"/>
        <end position="589"/>
    </location>
</feature>
<dbReference type="KEGG" id="mpsc:MPSYJ_51190"/>
<dbReference type="PANTHER" id="PTHR33406:SF11">
    <property type="entry name" value="MEMBRANE PROTEIN SCO6666-RELATED"/>
    <property type="match status" value="1"/>
</dbReference>
<keyword evidence="5 7" id="KW-1133">Transmembrane helix</keyword>
<evidence type="ECO:0000256" key="6">
    <source>
        <dbReference type="ARBA" id="ARBA00023136"/>
    </source>
</evidence>
<feature type="transmembrane region" description="Helical" evidence="7">
    <location>
        <begin position="375"/>
        <end position="396"/>
    </location>
</feature>
<feature type="transmembrane region" description="Helical" evidence="7">
    <location>
        <begin position="601"/>
        <end position="621"/>
    </location>
</feature>
<dbReference type="Gene3D" id="1.20.1640.10">
    <property type="entry name" value="Multidrug efflux transporter AcrB transmembrane domain"/>
    <property type="match status" value="2"/>
</dbReference>
<sequence>MLQTIARMAIAAPRRVIAVALLIMVGAAVFGIPVTKSLSTGGFRDPTSQSWHASQLLSDKFGAGDMQLALAVTSDAGVASQSARAAGNELVALLKRSPYVADVKSAWTVPPPAARALVSEDGKTGLVVAGITGGETDAQQHAKDLLGFVPRFDGVTVKPGDEVITYAQIIDQTEKDLLVMEAIAFPLSFIVLVWVFGGLLAAGLPLAVGVFAILGSMAVMRAITFATEVSVFALNLILAMGLALAVDYTLLIVSRFRDELAAGAERDKALVRTMTTAGRTVLYSATTVALAMIAMVLFPMYFLKSFAYAGIAVVGFAAAAAAVVTPAALVLLGDRLDSLDVRRVVRGVLGRPEPLHPAVEKTFWYGWTKAVMGRAIPIGVAVIAMLLVLGAPFLGVKWGFPDGRVLPVSASARQVGDELRSGFSVNSLTNVIVVIPDARAVTAAELGFYAAQLSRVPDVSAVSSPVGTYASGVLVGPPSAPTGWKDASAYLTVNSTAPLYSQASETQLDRLHAIATPGGADVQMTGWAQINRDSSHAVASRLPIVLSVIATITFVLLFLLTGSVILPLKALMLNMLSLTAAFGALVWIFQDGHLDGFGTTATGTLIASVLVLLFCLAFGLSMDYEVFLISRIGEYWQASGKTRADNTESVALGLARTGRVVTAAALLMAVTFSSLAAAKVSLMCMFGVGVTLAVLVDATLVRILLVPAFMRVLGRLNWWAPAPLVRLHRRIGIAEHIELPELSRSATQ</sequence>
<feature type="transmembrane region" description="Helical" evidence="7">
    <location>
        <begin position="281"/>
        <end position="302"/>
    </location>
</feature>
<reference evidence="9 10" key="1">
    <citation type="journal article" date="2019" name="Emerg. Microbes Infect.">
        <title>Comprehensive subspecies identification of 175 nontuberculous mycobacteria species based on 7547 genomic profiles.</title>
        <authorList>
            <person name="Matsumoto Y."/>
            <person name="Kinjo T."/>
            <person name="Motooka D."/>
            <person name="Nabeya D."/>
            <person name="Jung N."/>
            <person name="Uechi K."/>
            <person name="Horii T."/>
            <person name="Iida T."/>
            <person name="Fujita J."/>
            <person name="Nakamura S."/>
        </authorList>
    </citation>
    <scope>NUCLEOTIDE SEQUENCE [LARGE SCALE GENOMIC DNA]</scope>
    <source>
        <strain evidence="9 10">JCM 13323</strain>
    </source>
</reference>
<feature type="transmembrane region" description="Helical" evidence="7">
    <location>
        <begin position="660"/>
        <end position="680"/>
    </location>
</feature>
<keyword evidence="6 7" id="KW-0472">Membrane</keyword>
<dbReference type="InterPro" id="IPR004869">
    <property type="entry name" value="MMPL_dom"/>
</dbReference>
<dbReference type="PANTHER" id="PTHR33406">
    <property type="entry name" value="MEMBRANE PROTEIN MJ1562-RELATED"/>
    <property type="match status" value="1"/>
</dbReference>
<proteinExistence type="inferred from homology"/>
<evidence type="ECO:0000256" key="5">
    <source>
        <dbReference type="ARBA" id="ARBA00022989"/>
    </source>
</evidence>
<keyword evidence="3" id="KW-1003">Cell membrane</keyword>
<accession>A0A7I7MHH4</accession>
<dbReference type="GO" id="GO:0005886">
    <property type="term" value="C:plasma membrane"/>
    <property type="evidence" value="ECO:0007669"/>
    <property type="project" value="UniProtKB-SubCell"/>
</dbReference>
<gene>
    <name evidence="9" type="ORF">MPSYJ_51190</name>
</gene>
<comment type="subcellular location">
    <subcellularLocation>
        <location evidence="1">Cell membrane</location>
        <topology evidence="1">Multi-pass membrane protein</topology>
    </subcellularLocation>
</comment>
<dbReference type="Proteomes" id="UP000466514">
    <property type="component" value="Chromosome"/>
</dbReference>
<dbReference type="RefSeq" id="WP_163726433.1">
    <property type="nucleotide sequence ID" value="NZ_AP022574.1"/>
</dbReference>
<organism evidence="9 10">
    <name type="scientific">Mycolicibacterium psychrotolerans</name>
    <dbReference type="NCBI Taxonomy" id="216929"/>
    <lineage>
        <taxon>Bacteria</taxon>
        <taxon>Bacillati</taxon>
        <taxon>Actinomycetota</taxon>
        <taxon>Actinomycetes</taxon>
        <taxon>Mycobacteriales</taxon>
        <taxon>Mycobacteriaceae</taxon>
        <taxon>Mycolicibacterium</taxon>
    </lineage>
</organism>
<dbReference type="PROSITE" id="PS50156">
    <property type="entry name" value="SSD"/>
    <property type="match status" value="1"/>
</dbReference>
<feature type="domain" description="SSD" evidence="8">
    <location>
        <begin position="206"/>
        <end position="331"/>
    </location>
</feature>
<evidence type="ECO:0000256" key="3">
    <source>
        <dbReference type="ARBA" id="ARBA00022475"/>
    </source>
</evidence>
<dbReference type="Pfam" id="PF03176">
    <property type="entry name" value="MMPL"/>
    <property type="match status" value="2"/>
</dbReference>
<evidence type="ECO:0000256" key="1">
    <source>
        <dbReference type="ARBA" id="ARBA00004651"/>
    </source>
</evidence>
<feature type="transmembrane region" description="Helical" evidence="7">
    <location>
        <begin position="229"/>
        <end position="253"/>
    </location>
</feature>
<dbReference type="AlphaFoldDB" id="A0A7I7MHH4"/>
<dbReference type="SUPFAM" id="SSF82866">
    <property type="entry name" value="Multidrug efflux transporter AcrB transmembrane domain"/>
    <property type="match status" value="2"/>
</dbReference>
<dbReference type="InterPro" id="IPR000731">
    <property type="entry name" value="SSD"/>
</dbReference>
<evidence type="ECO:0000256" key="2">
    <source>
        <dbReference type="ARBA" id="ARBA00010157"/>
    </source>
</evidence>